<dbReference type="EMBL" id="JACHJS010000001">
    <property type="protein sequence ID" value="MBB4963323.1"/>
    <property type="molecule type" value="Genomic_DNA"/>
</dbReference>
<gene>
    <name evidence="2" type="ORF">F4559_000682</name>
</gene>
<organism evidence="2 3">
    <name type="scientific">Saccharothrix violaceirubra</name>
    <dbReference type="NCBI Taxonomy" id="413306"/>
    <lineage>
        <taxon>Bacteria</taxon>
        <taxon>Bacillati</taxon>
        <taxon>Actinomycetota</taxon>
        <taxon>Actinomycetes</taxon>
        <taxon>Pseudonocardiales</taxon>
        <taxon>Pseudonocardiaceae</taxon>
        <taxon>Saccharothrix</taxon>
    </lineage>
</organism>
<feature type="compositionally biased region" description="Polar residues" evidence="1">
    <location>
        <begin position="68"/>
        <end position="77"/>
    </location>
</feature>
<dbReference type="AlphaFoldDB" id="A0A7W7SYP2"/>
<evidence type="ECO:0000313" key="3">
    <source>
        <dbReference type="Proteomes" id="UP000542674"/>
    </source>
</evidence>
<protein>
    <submittedName>
        <fullName evidence="2">Uncharacterized protein</fullName>
    </submittedName>
</protein>
<feature type="region of interest" description="Disordered" evidence="1">
    <location>
        <begin position="68"/>
        <end position="97"/>
    </location>
</feature>
<accession>A0A7W7SYP2</accession>
<reference evidence="2 3" key="1">
    <citation type="submission" date="2020-08" db="EMBL/GenBank/DDBJ databases">
        <title>Sequencing the genomes of 1000 actinobacteria strains.</title>
        <authorList>
            <person name="Klenk H.-P."/>
        </authorList>
    </citation>
    <scope>NUCLEOTIDE SEQUENCE [LARGE SCALE GENOMIC DNA]</scope>
    <source>
        <strain evidence="2 3">DSM 45084</strain>
    </source>
</reference>
<comment type="caution">
    <text evidence="2">The sequence shown here is derived from an EMBL/GenBank/DDBJ whole genome shotgun (WGS) entry which is preliminary data.</text>
</comment>
<name>A0A7W7SYP2_9PSEU</name>
<keyword evidence="3" id="KW-1185">Reference proteome</keyword>
<feature type="compositionally biased region" description="Basic residues" evidence="1">
    <location>
        <begin position="87"/>
        <end position="97"/>
    </location>
</feature>
<sequence>MATKVLVTLPMRKCPSTRAAPAACVEVVVPSSTRIRADEAWRSTIQESGCPAGTATRDATSAKVLIITGSTPGTSAGTDHEDDHPVRWGKPHPRVVG</sequence>
<proteinExistence type="predicted"/>
<dbReference type="Proteomes" id="UP000542674">
    <property type="component" value="Unassembled WGS sequence"/>
</dbReference>
<evidence type="ECO:0000256" key="1">
    <source>
        <dbReference type="SAM" id="MobiDB-lite"/>
    </source>
</evidence>
<evidence type="ECO:0000313" key="2">
    <source>
        <dbReference type="EMBL" id="MBB4963323.1"/>
    </source>
</evidence>